<feature type="transmembrane region" description="Helical" evidence="1">
    <location>
        <begin position="87"/>
        <end position="108"/>
    </location>
</feature>
<evidence type="ECO:0000313" key="2">
    <source>
        <dbReference type="EMBL" id="KAK8836773.1"/>
    </source>
</evidence>
<name>A0ABR2GS57_9EUKA</name>
<keyword evidence="3" id="KW-1185">Reference proteome</keyword>
<keyword evidence="1" id="KW-0812">Transmembrane</keyword>
<dbReference type="Proteomes" id="UP001470230">
    <property type="component" value="Unassembled WGS sequence"/>
</dbReference>
<evidence type="ECO:0000256" key="1">
    <source>
        <dbReference type="SAM" id="Phobius"/>
    </source>
</evidence>
<protein>
    <submittedName>
        <fullName evidence="2">Uncharacterized protein</fullName>
    </submittedName>
</protein>
<accession>A0ABR2GS57</accession>
<proteinExistence type="predicted"/>
<sequence length="136" mass="15744">MSVNCFKTMSGVQEKHVTFAANPIIYNSIPWKIDHSLIQWQHSYDQSLDPYETDYTLKFTPLSNFAEELNFKSLKVPYHVNKESPNIIGLIIIIICLISLFVLIWWIADKLLILEIEKQVSKVPIKSTNGHLNTLR</sequence>
<evidence type="ECO:0000313" key="3">
    <source>
        <dbReference type="Proteomes" id="UP001470230"/>
    </source>
</evidence>
<dbReference type="EMBL" id="JAPFFF010000063">
    <property type="protein sequence ID" value="KAK8836773.1"/>
    <property type="molecule type" value="Genomic_DNA"/>
</dbReference>
<organism evidence="2 3">
    <name type="scientific">Tritrichomonas musculus</name>
    <dbReference type="NCBI Taxonomy" id="1915356"/>
    <lineage>
        <taxon>Eukaryota</taxon>
        <taxon>Metamonada</taxon>
        <taxon>Parabasalia</taxon>
        <taxon>Tritrichomonadida</taxon>
        <taxon>Tritrichomonadidae</taxon>
        <taxon>Tritrichomonas</taxon>
    </lineage>
</organism>
<keyword evidence="1" id="KW-0472">Membrane</keyword>
<comment type="caution">
    <text evidence="2">The sequence shown here is derived from an EMBL/GenBank/DDBJ whole genome shotgun (WGS) entry which is preliminary data.</text>
</comment>
<reference evidence="2 3" key="1">
    <citation type="submission" date="2024-04" db="EMBL/GenBank/DDBJ databases">
        <title>Tritrichomonas musculus Genome.</title>
        <authorList>
            <person name="Alves-Ferreira E."/>
            <person name="Grigg M."/>
            <person name="Lorenzi H."/>
            <person name="Galac M."/>
        </authorList>
    </citation>
    <scope>NUCLEOTIDE SEQUENCE [LARGE SCALE GENOMIC DNA]</scope>
    <source>
        <strain evidence="2 3">EAF2021</strain>
    </source>
</reference>
<gene>
    <name evidence="2" type="ORF">M9Y10_037295</name>
</gene>
<keyword evidence="1" id="KW-1133">Transmembrane helix</keyword>